<evidence type="ECO:0000313" key="1">
    <source>
        <dbReference type="EMBL" id="PZC71357.1"/>
    </source>
</evidence>
<dbReference type="EMBL" id="KZ150330">
    <property type="protein sequence ID" value="PZC71357.1"/>
    <property type="molecule type" value="Genomic_DNA"/>
</dbReference>
<dbReference type="Proteomes" id="UP000249218">
    <property type="component" value="Unassembled WGS sequence"/>
</dbReference>
<protein>
    <submittedName>
        <fullName evidence="1">Uncharacterized protein</fullName>
    </submittedName>
</protein>
<gene>
    <name evidence="1" type="primary">HaOG213576</name>
    <name evidence="1" type="ORF">B5X24_HaOG213576</name>
</gene>
<name>A0A2W1BDF4_HELAM</name>
<reference evidence="1 2" key="1">
    <citation type="journal article" date="2017" name="BMC Biol.">
        <title>Genomic innovations, transcriptional plasticity and gene loss underlying the evolution and divergence of two highly polyphagous and invasive Helicoverpa pest species.</title>
        <authorList>
            <person name="Pearce S.L."/>
            <person name="Clarke D.F."/>
            <person name="East P.D."/>
            <person name="Elfekih S."/>
            <person name="Gordon K.H."/>
            <person name="Jermiin L.S."/>
            <person name="McGaughran A."/>
            <person name="Oakeshott J.G."/>
            <person name="Papanikolaou A."/>
            <person name="Perera O.P."/>
            <person name="Rane R.V."/>
            <person name="Richards S."/>
            <person name="Tay W.T."/>
            <person name="Walsh T.K."/>
            <person name="Anderson A."/>
            <person name="Anderson C.J."/>
            <person name="Asgari S."/>
            <person name="Board P.G."/>
            <person name="Bretschneider A."/>
            <person name="Campbell P.M."/>
            <person name="Chertemps T."/>
            <person name="Christeller J.T."/>
            <person name="Coppin C.W."/>
            <person name="Downes S.J."/>
            <person name="Duan G."/>
            <person name="Farnsworth C.A."/>
            <person name="Good R.T."/>
            <person name="Han L.B."/>
            <person name="Han Y.C."/>
            <person name="Hatje K."/>
            <person name="Horne I."/>
            <person name="Huang Y.P."/>
            <person name="Hughes D.S."/>
            <person name="Jacquin-Joly E."/>
            <person name="James W."/>
            <person name="Jhangiani S."/>
            <person name="Kollmar M."/>
            <person name="Kuwar S.S."/>
            <person name="Li S."/>
            <person name="Liu N.Y."/>
            <person name="Maibeche M.T."/>
            <person name="Miller J.R."/>
            <person name="Montagne N."/>
            <person name="Perry T."/>
            <person name="Qu J."/>
            <person name="Song S.V."/>
            <person name="Sutton G.G."/>
            <person name="Vogel H."/>
            <person name="Walenz B.P."/>
            <person name="Xu W."/>
            <person name="Zhang H.J."/>
            <person name="Zou Z."/>
            <person name="Batterham P."/>
            <person name="Edwards O.R."/>
            <person name="Feyereisen R."/>
            <person name="Gibbs R.A."/>
            <person name="Heckel D.G."/>
            <person name="McGrath A."/>
            <person name="Robin C."/>
            <person name="Scherer S.E."/>
            <person name="Worley K.C."/>
            <person name="Wu Y.D."/>
        </authorList>
    </citation>
    <scope>NUCLEOTIDE SEQUENCE [LARGE SCALE GENOMIC DNA]</scope>
    <source>
        <strain evidence="1">Harm_GR_Male_#8</strain>
        <tissue evidence="1">Whole organism</tissue>
    </source>
</reference>
<accession>A0A2W1BDF4</accession>
<sequence length="67" mass="6975">MEPPDDPGGTLPPEVGHYVTVSNNDTGVDTDGSALLPYKRHGLNQGLCLRSLATPVLGKTVLMGMAV</sequence>
<keyword evidence="2" id="KW-1185">Reference proteome</keyword>
<dbReference type="AlphaFoldDB" id="A0A2W1BDF4"/>
<proteinExistence type="predicted"/>
<organism evidence="1 2">
    <name type="scientific">Helicoverpa armigera</name>
    <name type="common">Cotton bollworm</name>
    <name type="synonym">Heliothis armigera</name>
    <dbReference type="NCBI Taxonomy" id="29058"/>
    <lineage>
        <taxon>Eukaryota</taxon>
        <taxon>Metazoa</taxon>
        <taxon>Ecdysozoa</taxon>
        <taxon>Arthropoda</taxon>
        <taxon>Hexapoda</taxon>
        <taxon>Insecta</taxon>
        <taxon>Pterygota</taxon>
        <taxon>Neoptera</taxon>
        <taxon>Endopterygota</taxon>
        <taxon>Lepidoptera</taxon>
        <taxon>Glossata</taxon>
        <taxon>Ditrysia</taxon>
        <taxon>Noctuoidea</taxon>
        <taxon>Noctuidae</taxon>
        <taxon>Heliothinae</taxon>
        <taxon>Helicoverpa</taxon>
    </lineage>
</organism>
<evidence type="ECO:0000313" key="2">
    <source>
        <dbReference type="Proteomes" id="UP000249218"/>
    </source>
</evidence>